<keyword evidence="3" id="KW-0832">Ubl conjugation</keyword>
<dbReference type="FunFam" id="1.10.10.10:FF:000014">
    <property type="entry name" value="Cullin 1"/>
    <property type="match status" value="1"/>
</dbReference>
<dbReference type="SUPFAM" id="SSF75632">
    <property type="entry name" value="Cullin homology domain"/>
    <property type="match status" value="1"/>
</dbReference>
<dbReference type="InterPro" id="IPR045093">
    <property type="entry name" value="Cullin"/>
</dbReference>
<dbReference type="SUPFAM" id="SSF74788">
    <property type="entry name" value="Cullin repeat-like"/>
    <property type="match status" value="1"/>
</dbReference>
<dbReference type="RefSeq" id="XP_033650220.1">
    <property type="nucleotide sequence ID" value="XM_033799198.1"/>
</dbReference>
<reference evidence="8" key="1">
    <citation type="journal article" date="2020" name="Stud. Mycol.">
        <title>101 Dothideomycetes genomes: a test case for predicting lifestyles and emergence of pathogens.</title>
        <authorList>
            <person name="Haridas S."/>
            <person name="Albert R."/>
            <person name="Binder M."/>
            <person name="Bloem J."/>
            <person name="Labutti K."/>
            <person name="Salamov A."/>
            <person name="Andreopoulos B."/>
            <person name="Baker S."/>
            <person name="Barry K."/>
            <person name="Bills G."/>
            <person name="Bluhm B."/>
            <person name="Cannon C."/>
            <person name="Castanera R."/>
            <person name="Culley D."/>
            <person name="Daum C."/>
            <person name="Ezra D."/>
            <person name="Gonzalez J."/>
            <person name="Henrissat B."/>
            <person name="Kuo A."/>
            <person name="Liang C."/>
            <person name="Lipzen A."/>
            <person name="Lutzoni F."/>
            <person name="Magnuson J."/>
            <person name="Mondo S."/>
            <person name="Nolan M."/>
            <person name="Ohm R."/>
            <person name="Pangilinan J."/>
            <person name="Park H.-J."/>
            <person name="Ramirez L."/>
            <person name="Alfaro M."/>
            <person name="Sun H."/>
            <person name="Tritt A."/>
            <person name="Yoshinaga Y."/>
            <person name="Zwiers L.-H."/>
            <person name="Turgeon B."/>
            <person name="Goodwin S."/>
            <person name="Spatafora J."/>
            <person name="Crous P."/>
            <person name="Grigoriev I."/>
        </authorList>
    </citation>
    <scope>NUCLEOTIDE SEQUENCE</scope>
    <source>
        <strain evidence="8">CBS 379.55</strain>
    </source>
</reference>
<keyword evidence="2" id="KW-1017">Isopeptide bond</keyword>
<evidence type="ECO:0000259" key="7">
    <source>
        <dbReference type="PROSITE" id="PS50069"/>
    </source>
</evidence>
<dbReference type="SMART" id="SM00182">
    <property type="entry name" value="CULLIN"/>
    <property type="match status" value="1"/>
</dbReference>
<evidence type="ECO:0000313" key="9">
    <source>
        <dbReference type="Proteomes" id="UP000800097"/>
    </source>
</evidence>
<dbReference type="PANTHER" id="PTHR11932">
    <property type="entry name" value="CULLIN"/>
    <property type="match status" value="1"/>
</dbReference>
<name>A0A6A6J7Z5_WESOR</name>
<proteinExistence type="inferred from homology"/>
<evidence type="ECO:0000256" key="2">
    <source>
        <dbReference type="ARBA" id="ARBA00022499"/>
    </source>
</evidence>
<feature type="domain" description="Cullin family profile" evidence="7">
    <location>
        <begin position="467"/>
        <end position="726"/>
    </location>
</feature>
<dbReference type="InterPro" id="IPR001373">
    <property type="entry name" value="Cullin_N"/>
</dbReference>
<dbReference type="Pfam" id="PF00888">
    <property type="entry name" value="Cullin"/>
    <property type="match status" value="1"/>
</dbReference>
<dbReference type="Gene3D" id="1.10.10.10">
    <property type="entry name" value="Winged helix-like DNA-binding domain superfamily/Winged helix DNA-binding domain"/>
    <property type="match status" value="1"/>
</dbReference>
<protein>
    <submittedName>
        <fullName evidence="8">Cullin-4B</fullName>
    </submittedName>
</protein>
<comment type="similarity">
    <text evidence="1 4 5">Belongs to the cullin family.</text>
</comment>
<dbReference type="InterPro" id="IPR036317">
    <property type="entry name" value="Cullin_homology_sf"/>
</dbReference>
<dbReference type="InterPro" id="IPR036388">
    <property type="entry name" value="WH-like_DNA-bd_sf"/>
</dbReference>
<evidence type="ECO:0000256" key="1">
    <source>
        <dbReference type="ARBA" id="ARBA00006019"/>
    </source>
</evidence>
<organism evidence="8 9">
    <name type="scientific">Westerdykella ornata</name>
    <dbReference type="NCBI Taxonomy" id="318751"/>
    <lineage>
        <taxon>Eukaryota</taxon>
        <taxon>Fungi</taxon>
        <taxon>Dikarya</taxon>
        <taxon>Ascomycota</taxon>
        <taxon>Pezizomycotina</taxon>
        <taxon>Dothideomycetes</taxon>
        <taxon>Pleosporomycetidae</taxon>
        <taxon>Pleosporales</taxon>
        <taxon>Sporormiaceae</taxon>
        <taxon>Westerdykella</taxon>
    </lineage>
</organism>
<gene>
    <name evidence="8" type="ORF">EI97DRAFT_436762</name>
</gene>
<dbReference type="Pfam" id="PF26557">
    <property type="entry name" value="Cullin_AB"/>
    <property type="match status" value="1"/>
</dbReference>
<dbReference type="SMART" id="SM00884">
    <property type="entry name" value="Cullin_Nedd8"/>
    <property type="match status" value="1"/>
</dbReference>
<dbReference type="OrthoDB" id="27073at2759"/>
<evidence type="ECO:0000256" key="3">
    <source>
        <dbReference type="ARBA" id="ARBA00022843"/>
    </source>
</evidence>
<feature type="region of interest" description="Disordered" evidence="6">
    <location>
        <begin position="1"/>
        <end position="43"/>
    </location>
</feature>
<accession>A0A6A6J7Z5</accession>
<dbReference type="SUPFAM" id="SSF46785">
    <property type="entry name" value="Winged helix' DNA-binding domain"/>
    <property type="match status" value="1"/>
</dbReference>
<dbReference type="Gene3D" id="3.30.230.130">
    <property type="entry name" value="Cullin, Chain C, Domain 2"/>
    <property type="match status" value="1"/>
</dbReference>
<evidence type="ECO:0000256" key="5">
    <source>
        <dbReference type="RuleBase" id="RU003829"/>
    </source>
</evidence>
<feature type="compositionally biased region" description="Low complexity" evidence="6">
    <location>
        <begin position="21"/>
        <end position="30"/>
    </location>
</feature>
<dbReference type="GO" id="GO:0031625">
    <property type="term" value="F:ubiquitin protein ligase binding"/>
    <property type="evidence" value="ECO:0007669"/>
    <property type="project" value="InterPro"/>
</dbReference>
<evidence type="ECO:0000256" key="4">
    <source>
        <dbReference type="PROSITE-ProRule" id="PRU00330"/>
    </source>
</evidence>
<dbReference type="AlphaFoldDB" id="A0A6A6J7Z5"/>
<dbReference type="InterPro" id="IPR019559">
    <property type="entry name" value="Cullin_neddylation_domain"/>
</dbReference>
<dbReference type="GO" id="GO:0006511">
    <property type="term" value="P:ubiquitin-dependent protein catabolic process"/>
    <property type="evidence" value="ECO:0007669"/>
    <property type="project" value="InterPro"/>
</dbReference>
<evidence type="ECO:0000256" key="6">
    <source>
        <dbReference type="SAM" id="MobiDB-lite"/>
    </source>
</evidence>
<keyword evidence="9" id="KW-1185">Reference proteome</keyword>
<dbReference type="EMBL" id="ML986518">
    <property type="protein sequence ID" value="KAF2272681.1"/>
    <property type="molecule type" value="Genomic_DNA"/>
</dbReference>
<dbReference type="Gene3D" id="1.20.1310.10">
    <property type="entry name" value="Cullin Repeats"/>
    <property type="match status" value="4"/>
</dbReference>
<evidence type="ECO:0000313" key="8">
    <source>
        <dbReference type="EMBL" id="KAF2272681.1"/>
    </source>
</evidence>
<dbReference type="FunFam" id="1.20.1310.10:FF:000031">
    <property type="entry name" value="Ubiquitin ligase subunit CulD"/>
    <property type="match status" value="1"/>
</dbReference>
<dbReference type="InterPro" id="IPR036390">
    <property type="entry name" value="WH_DNA-bd_sf"/>
</dbReference>
<dbReference type="GeneID" id="54552373"/>
<dbReference type="InterPro" id="IPR059120">
    <property type="entry name" value="Cullin-like_AB"/>
</dbReference>
<dbReference type="Pfam" id="PF10557">
    <property type="entry name" value="Cullin_Nedd8"/>
    <property type="match status" value="1"/>
</dbReference>
<dbReference type="PROSITE" id="PS50069">
    <property type="entry name" value="CULLIN_2"/>
    <property type="match status" value="1"/>
</dbReference>
<dbReference type="Proteomes" id="UP000800097">
    <property type="component" value="Unassembled WGS sequence"/>
</dbReference>
<dbReference type="InterPro" id="IPR016159">
    <property type="entry name" value="Cullin_repeat-like_dom_sf"/>
</dbReference>
<feature type="region of interest" description="Disordered" evidence="6">
    <location>
        <begin position="60"/>
        <end position="91"/>
    </location>
</feature>
<sequence>MSPKRKHAEKTTNPELLRPASPGSSPTTSSKRLRLEQEDEHEQLEIKTAVAMYSFPSKKKADIKDPATASPAGAPRNGFKAAPTMQANGGPKRMLVKNFRPARKVDTQAFLKQTWQNIEGALDTVFAGGKTDFSLEELYRGVENLCRQGMGKETCQILLEKCEKHVFGTLGGRVKETKGLKDVDVLRATLHAWATWMEQLRYIEWIFCYLDRSYLLPERRSLRGLAIDLFKNGIFRDPELERRIIDGACELISVDREGKDMDRETFQKAIDMFHLLGVYTKYFEPRMLQLSQEYIHAWAERESTQQDLATYVKEATELMEREMDRVQKFNLDGSTRRDLLTLLEDLLISGREDRLTNADDIADLLEDNSIEDLKRLYRLLERRKRGTSLRPAFTKWIEDTGTAIVFDEKEQDDMVVKLLTLKRQLDHIWKVSFMRNQELGHAMRECFEAFMNKTKKSASTWGTDNSKPAEMIAKYVDKLLRGGAKAIPAKLIRKTAEPAAPEADAEEDNEDMALDEDAEVNNQLDQVLDLFRFVHGKATFEAFYKNDLSRRLLMGRSASADAERSMLARLKTECGAGFTANLEQMFKDVELSREEMSSYKSILEERGEKQALDLNVNILSSSAWPTYPTIPVIIPPHIKSVIDRFEAHYKSKHSNRKLDWKHHLAHCQVKANFPQGRKELIVSSFQAIVLLLFNGVKLDEHLDYNYIKEATGLPPAELNRTLQSLACAKLRPLTKHPKSRDISPTDTFTLNASFTDPKYRIKINTVQLKETQQENKETHERVAADRNYETQAAIVRILKARKKIGHNELVAETIRVTKERGTLDVAGIKRNIEKLIEKEFLEREEDGGYSYVA</sequence>
<dbReference type="InterPro" id="IPR016158">
    <property type="entry name" value="Cullin_homology"/>
</dbReference>